<feature type="region of interest" description="Disordered" evidence="1">
    <location>
        <begin position="64"/>
        <end position="95"/>
    </location>
</feature>
<dbReference type="Proteomes" id="UP000694392">
    <property type="component" value="Unplaced"/>
</dbReference>
<keyword evidence="3" id="KW-1185">Reference proteome</keyword>
<dbReference type="GeneTree" id="ENSGT00940000160430"/>
<proteinExistence type="predicted"/>
<reference evidence="2" key="1">
    <citation type="submission" date="2025-08" db="UniProtKB">
        <authorList>
            <consortium name="Ensembl"/>
        </authorList>
    </citation>
    <scope>IDENTIFICATION</scope>
</reference>
<evidence type="ECO:0000313" key="2">
    <source>
        <dbReference type="Ensembl" id="ENSSPUP00000017525.1"/>
    </source>
</evidence>
<evidence type="ECO:0000313" key="3">
    <source>
        <dbReference type="Proteomes" id="UP000694392"/>
    </source>
</evidence>
<protein>
    <submittedName>
        <fullName evidence="2">Uncharacterized protein</fullName>
    </submittedName>
</protein>
<feature type="region of interest" description="Disordered" evidence="1">
    <location>
        <begin position="1"/>
        <end position="21"/>
    </location>
</feature>
<sequence length="95" mass="10594">HSPSISPPPSTISSLPHPTRSNLFSPVSPRYSEVSFLELDKFLEDVRNGIYPLMNFATVRPHTLPRALSQPPEDLQKAKTPTPEPFDVETRKVSA</sequence>
<reference evidence="2" key="2">
    <citation type="submission" date="2025-09" db="UniProtKB">
        <authorList>
            <consortium name="Ensembl"/>
        </authorList>
    </citation>
    <scope>IDENTIFICATION</scope>
</reference>
<evidence type="ECO:0000256" key="1">
    <source>
        <dbReference type="SAM" id="MobiDB-lite"/>
    </source>
</evidence>
<organism evidence="2 3">
    <name type="scientific">Sphenodon punctatus</name>
    <name type="common">Tuatara</name>
    <name type="synonym">Hatteria punctata</name>
    <dbReference type="NCBI Taxonomy" id="8508"/>
    <lineage>
        <taxon>Eukaryota</taxon>
        <taxon>Metazoa</taxon>
        <taxon>Chordata</taxon>
        <taxon>Craniata</taxon>
        <taxon>Vertebrata</taxon>
        <taxon>Euteleostomi</taxon>
        <taxon>Lepidosauria</taxon>
        <taxon>Sphenodontia</taxon>
        <taxon>Sphenodontidae</taxon>
        <taxon>Sphenodon</taxon>
    </lineage>
</organism>
<accession>A0A8D0H9Z7</accession>
<name>A0A8D0H9Z7_SPHPU</name>
<dbReference type="AlphaFoldDB" id="A0A8D0H9Z7"/>
<dbReference type="Ensembl" id="ENSSPUT00000018655.1">
    <property type="protein sequence ID" value="ENSSPUP00000017525.1"/>
    <property type="gene ID" value="ENSSPUG00000013543.1"/>
</dbReference>
<feature type="compositionally biased region" description="Pro residues" evidence="1">
    <location>
        <begin position="1"/>
        <end position="10"/>
    </location>
</feature>